<keyword evidence="3" id="KW-1185">Reference proteome</keyword>
<feature type="region of interest" description="Disordered" evidence="1">
    <location>
        <begin position="94"/>
        <end position="157"/>
    </location>
</feature>
<dbReference type="EMBL" id="KZ502491">
    <property type="protein sequence ID" value="PKU77602.1"/>
    <property type="molecule type" value="Genomic_DNA"/>
</dbReference>
<feature type="compositionally biased region" description="Basic and acidic residues" evidence="1">
    <location>
        <begin position="114"/>
        <end position="124"/>
    </location>
</feature>
<dbReference type="Proteomes" id="UP000233837">
    <property type="component" value="Unassembled WGS sequence"/>
</dbReference>
<reference evidence="2 3" key="2">
    <citation type="journal article" date="2017" name="Nature">
        <title>The Apostasia genome and the evolution of orchids.</title>
        <authorList>
            <person name="Zhang G.Q."/>
            <person name="Liu K.W."/>
            <person name="Li Z."/>
            <person name="Lohaus R."/>
            <person name="Hsiao Y.Y."/>
            <person name="Niu S.C."/>
            <person name="Wang J.Y."/>
            <person name="Lin Y.C."/>
            <person name="Xu Q."/>
            <person name="Chen L.J."/>
            <person name="Yoshida K."/>
            <person name="Fujiwara S."/>
            <person name="Wang Z.W."/>
            <person name="Zhang Y.Q."/>
            <person name="Mitsuda N."/>
            <person name="Wang M."/>
            <person name="Liu G.H."/>
            <person name="Pecoraro L."/>
            <person name="Huang H.X."/>
            <person name="Xiao X.J."/>
            <person name="Lin M."/>
            <person name="Wu X.Y."/>
            <person name="Wu W.L."/>
            <person name="Chen Y.Y."/>
            <person name="Chang S.B."/>
            <person name="Sakamoto S."/>
            <person name="Ohme-Takagi M."/>
            <person name="Yagi M."/>
            <person name="Zeng S.J."/>
            <person name="Shen C.Y."/>
            <person name="Yeh C.M."/>
            <person name="Luo Y.B."/>
            <person name="Tsai W.C."/>
            <person name="Van de Peer Y."/>
            <person name="Liu Z.J."/>
        </authorList>
    </citation>
    <scope>NUCLEOTIDE SEQUENCE [LARGE SCALE GENOMIC DNA]</scope>
    <source>
        <tissue evidence="2">The whole plant</tissue>
    </source>
</reference>
<organism evidence="2 3">
    <name type="scientific">Dendrobium catenatum</name>
    <dbReference type="NCBI Taxonomy" id="906689"/>
    <lineage>
        <taxon>Eukaryota</taxon>
        <taxon>Viridiplantae</taxon>
        <taxon>Streptophyta</taxon>
        <taxon>Embryophyta</taxon>
        <taxon>Tracheophyta</taxon>
        <taxon>Spermatophyta</taxon>
        <taxon>Magnoliopsida</taxon>
        <taxon>Liliopsida</taxon>
        <taxon>Asparagales</taxon>
        <taxon>Orchidaceae</taxon>
        <taxon>Epidendroideae</taxon>
        <taxon>Malaxideae</taxon>
        <taxon>Dendrobiinae</taxon>
        <taxon>Dendrobium</taxon>
    </lineage>
</organism>
<evidence type="ECO:0000256" key="1">
    <source>
        <dbReference type="SAM" id="MobiDB-lite"/>
    </source>
</evidence>
<protein>
    <submittedName>
        <fullName evidence="2">Uncharacterized protein</fullName>
    </submittedName>
</protein>
<dbReference type="AlphaFoldDB" id="A0A2I0WPK6"/>
<name>A0A2I0WPK6_9ASPA</name>
<evidence type="ECO:0000313" key="2">
    <source>
        <dbReference type="EMBL" id="PKU77602.1"/>
    </source>
</evidence>
<reference evidence="2 3" key="1">
    <citation type="journal article" date="2016" name="Sci. Rep.">
        <title>The Dendrobium catenatum Lindl. genome sequence provides insights into polysaccharide synthase, floral development and adaptive evolution.</title>
        <authorList>
            <person name="Zhang G.Q."/>
            <person name="Xu Q."/>
            <person name="Bian C."/>
            <person name="Tsai W.C."/>
            <person name="Yeh C.M."/>
            <person name="Liu K.W."/>
            <person name="Yoshida K."/>
            <person name="Zhang L.S."/>
            <person name="Chang S.B."/>
            <person name="Chen F."/>
            <person name="Shi Y."/>
            <person name="Su Y.Y."/>
            <person name="Zhang Y.Q."/>
            <person name="Chen L.J."/>
            <person name="Yin Y."/>
            <person name="Lin M."/>
            <person name="Huang H."/>
            <person name="Deng H."/>
            <person name="Wang Z.W."/>
            <person name="Zhu S.L."/>
            <person name="Zhao X."/>
            <person name="Deng C."/>
            <person name="Niu S.C."/>
            <person name="Huang J."/>
            <person name="Wang M."/>
            <person name="Liu G.H."/>
            <person name="Yang H.J."/>
            <person name="Xiao X.J."/>
            <person name="Hsiao Y.Y."/>
            <person name="Wu W.L."/>
            <person name="Chen Y.Y."/>
            <person name="Mitsuda N."/>
            <person name="Ohme-Takagi M."/>
            <person name="Luo Y.B."/>
            <person name="Van de Peer Y."/>
            <person name="Liu Z.J."/>
        </authorList>
    </citation>
    <scope>NUCLEOTIDE SEQUENCE [LARGE SCALE GENOMIC DNA]</scope>
    <source>
        <tissue evidence="2">The whole plant</tissue>
    </source>
</reference>
<sequence>MLTNVEVQSNVERVGNETLKASESLVTLATSPVKTLTVKDNSFSDNGDIPNIFIYVDSMLNISIPPLNLVNSENNDNVPIEDHEEEEYVPGQILLNSMEKGNYNENGEGQSSADKGKNIEEEWLSKSQKKKKKNAKVTLPDTPRSTRAQTNNKSYND</sequence>
<proteinExistence type="predicted"/>
<feature type="compositionally biased region" description="Polar residues" evidence="1">
    <location>
        <begin position="143"/>
        <end position="157"/>
    </location>
</feature>
<gene>
    <name evidence="2" type="ORF">MA16_Dca012674</name>
</gene>
<evidence type="ECO:0000313" key="3">
    <source>
        <dbReference type="Proteomes" id="UP000233837"/>
    </source>
</evidence>
<feature type="compositionally biased region" description="Polar residues" evidence="1">
    <location>
        <begin position="103"/>
        <end position="113"/>
    </location>
</feature>
<accession>A0A2I0WPK6</accession>